<organism evidence="2">
    <name type="scientific">marine sediment metagenome</name>
    <dbReference type="NCBI Taxonomy" id="412755"/>
    <lineage>
        <taxon>unclassified sequences</taxon>
        <taxon>metagenomes</taxon>
        <taxon>ecological metagenomes</taxon>
    </lineage>
</organism>
<name>X1DJD5_9ZZZZ</name>
<dbReference type="PANTHER" id="PTHR43196">
    <property type="entry name" value="SULFATE ADENYLYLTRANSFERASE SUBUNIT 2"/>
    <property type="match status" value="1"/>
</dbReference>
<evidence type="ECO:0000313" key="2">
    <source>
        <dbReference type="EMBL" id="GAH20317.1"/>
    </source>
</evidence>
<protein>
    <recommendedName>
        <fullName evidence="1">Phosphoadenosine phosphosulphate reductase domain-containing protein</fullName>
    </recommendedName>
</protein>
<reference evidence="2" key="1">
    <citation type="journal article" date="2014" name="Front. Microbiol.">
        <title>High frequency of phylogenetically diverse reductive dehalogenase-homologous genes in deep subseafloor sedimentary metagenomes.</title>
        <authorList>
            <person name="Kawai M."/>
            <person name="Futagami T."/>
            <person name="Toyoda A."/>
            <person name="Takaki Y."/>
            <person name="Nishi S."/>
            <person name="Hori S."/>
            <person name="Arai W."/>
            <person name="Tsubouchi T."/>
            <person name="Morono Y."/>
            <person name="Uchiyama I."/>
            <person name="Ito T."/>
            <person name="Fujiyama A."/>
            <person name="Inagaki F."/>
            <person name="Takami H."/>
        </authorList>
    </citation>
    <scope>NUCLEOTIDE SEQUENCE</scope>
    <source>
        <strain evidence="2">Expedition CK06-06</strain>
    </source>
</reference>
<feature type="non-terminal residue" evidence="2">
    <location>
        <position position="145"/>
    </location>
</feature>
<proteinExistence type="predicted"/>
<dbReference type="InterPro" id="IPR014729">
    <property type="entry name" value="Rossmann-like_a/b/a_fold"/>
</dbReference>
<dbReference type="InterPro" id="IPR050128">
    <property type="entry name" value="Sulfate_adenylyltrnsfr_sub2"/>
</dbReference>
<dbReference type="GO" id="GO:0003824">
    <property type="term" value="F:catalytic activity"/>
    <property type="evidence" value="ECO:0007669"/>
    <property type="project" value="InterPro"/>
</dbReference>
<accession>X1DJD5</accession>
<comment type="caution">
    <text evidence="2">The sequence shown here is derived from an EMBL/GenBank/DDBJ whole genome shotgun (WGS) entry which is preliminary data.</text>
</comment>
<evidence type="ECO:0000259" key="1">
    <source>
        <dbReference type="Pfam" id="PF01507"/>
    </source>
</evidence>
<feature type="domain" description="Phosphoadenosine phosphosulphate reductase" evidence="1">
    <location>
        <begin position="3"/>
        <end position="114"/>
    </location>
</feature>
<dbReference type="Pfam" id="PF01507">
    <property type="entry name" value="PAPS_reduct"/>
    <property type="match status" value="1"/>
</dbReference>
<dbReference type="PANTHER" id="PTHR43196:SF2">
    <property type="entry name" value="PHOSPHOADENOSINE PHOSPHOSULFATE REDUCTASE"/>
    <property type="match status" value="1"/>
</dbReference>
<dbReference type="InterPro" id="IPR002500">
    <property type="entry name" value="PAPS_reduct_dom"/>
</dbReference>
<gene>
    <name evidence="2" type="ORF">S03H2_01396</name>
</gene>
<dbReference type="EMBL" id="BARU01000406">
    <property type="protein sequence ID" value="GAH20317.1"/>
    <property type="molecule type" value="Genomic_DNA"/>
</dbReference>
<dbReference type="SUPFAM" id="SSF52402">
    <property type="entry name" value="Adenine nucleotide alpha hydrolases-like"/>
    <property type="match status" value="1"/>
</dbReference>
<dbReference type="AlphaFoldDB" id="X1DJD5"/>
<sequence>MKNIVSLSGGKDSTAMLLMMLEKKIPVDYIVFFDTGWEFPRMLKHIDKLEKYIDREIIRLKYKIHFDESLKKWGFPSFKRRWCTDRKVKTINKFCKKYKPYIQWIGFSYDEQKRIKKTIGYCYPLIDWKITEEDALNYCYERGFD</sequence>
<dbReference type="Gene3D" id="3.40.50.620">
    <property type="entry name" value="HUPs"/>
    <property type="match status" value="1"/>
</dbReference>